<proteinExistence type="predicted"/>
<dbReference type="RefSeq" id="WP_125150790.1">
    <property type="nucleotide sequence ID" value="NZ_UYIV01000001.1"/>
</dbReference>
<sequence length="274" mass="33050">MKKLGFVFILWASFCWGQKVRVMYEMQYKTDTLQEKIFKKIMLLDIKEDNSRFYSQKLYSGDSAVFASIKMNQPVTKRPMDYDFMVLKYRKENIIKRYSKLYVDVYEVEEKAPVFSWEIKNETKEIGNFTCQRAILNYGGRKWEAWFAKDIIIQDGPYIFSGLPGLIVSLYDEKRNYSFQLVQIKNDFYDFYRDDEIFITPYRVNRRQLEKVYIDHYLDPYREAKAGKIIMNFMDENGKEITPNFNELTIYKQQELRRNNNPILITEAINYPRK</sequence>
<dbReference type="EMBL" id="UYIV01000001">
    <property type="protein sequence ID" value="VDH03283.1"/>
    <property type="molecule type" value="Genomic_DNA"/>
</dbReference>
<dbReference type="NCBIfam" id="TIGR01200">
    <property type="entry name" value="GLPGLI"/>
    <property type="match status" value="1"/>
</dbReference>
<dbReference type="Proteomes" id="UP000270205">
    <property type="component" value="Unassembled WGS sequence"/>
</dbReference>
<reference evidence="1 2" key="1">
    <citation type="submission" date="2018-11" db="EMBL/GenBank/DDBJ databases">
        <authorList>
            <consortium name="Pathogen Informatics"/>
        </authorList>
    </citation>
    <scope>NUCLEOTIDE SEQUENCE [LARGE SCALE GENOMIC DNA]</scope>
    <source>
        <strain evidence="1 2">NCTC12929</strain>
    </source>
</reference>
<accession>A0A7Z8YPZ8</accession>
<dbReference type="AlphaFoldDB" id="A0A7Z8YPZ8"/>
<organism evidence="1 2">
    <name type="scientific">Bergeyella zoohelcum</name>
    <dbReference type="NCBI Taxonomy" id="1015"/>
    <lineage>
        <taxon>Bacteria</taxon>
        <taxon>Pseudomonadati</taxon>
        <taxon>Bacteroidota</taxon>
        <taxon>Flavobacteriia</taxon>
        <taxon>Flavobacteriales</taxon>
        <taxon>Weeksellaceae</taxon>
        <taxon>Bergeyella</taxon>
    </lineage>
</organism>
<protein>
    <submittedName>
        <fullName evidence="1">GLPGLI family protein</fullName>
    </submittedName>
</protein>
<evidence type="ECO:0000313" key="1">
    <source>
        <dbReference type="EMBL" id="VDH03283.1"/>
    </source>
</evidence>
<name>A0A7Z8YPZ8_9FLAO</name>
<dbReference type="InterPro" id="IPR005901">
    <property type="entry name" value="GLPGLI"/>
</dbReference>
<gene>
    <name evidence="1" type="ORF">NCTC12929_00663</name>
</gene>
<evidence type="ECO:0000313" key="2">
    <source>
        <dbReference type="Proteomes" id="UP000270205"/>
    </source>
</evidence>
<comment type="caution">
    <text evidence="1">The sequence shown here is derived from an EMBL/GenBank/DDBJ whole genome shotgun (WGS) entry which is preliminary data.</text>
</comment>